<evidence type="ECO:0000313" key="5">
    <source>
        <dbReference type="EMBL" id="KFM70693.1"/>
    </source>
</evidence>
<evidence type="ECO:0000259" key="3">
    <source>
        <dbReference type="Pfam" id="PF12042"/>
    </source>
</evidence>
<feature type="compositionally biased region" description="Basic and acidic residues" evidence="1">
    <location>
        <begin position="1736"/>
        <end position="1748"/>
    </location>
</feature>
<feature type="compositionally biased region" description="Low complexity" evidence="1">
    <location>
        <begin position="2231"/>
        <end position="2240"/>
    </location>
</feature>
<feature type="compositionally biased region" description="Basic and acidic residues" evidence="1">
    <location>
        <begin position="1758"/>
        <end position="1767"/>
    </location>
</feature>
<dbReference type="InterPro" id="IPR021915">
    <property type="entry name" value="RP1-2"/>
</dbReference>
<organism evidence="5 6">
    <name type="scientific">Stegodyphus mimosarum</name>
    <name type="common">African social velvet spider</name>
    <dbReference type="NCBI Taxonomy" id="407821"/>
    <lineage>
        <taxon>Eukaryota</taxon>
        <taxon>Metazoa</taxon>
        <taxon>Ecdysozoa</taxon>
        <taxon>Arthropoda</taxon>
        <taxon>Chelicerata</taxon>
        <taxon>Arachnida</taxon>
        <taxon>Araneae</taxon>
        <taxon>Araneomorphae</taxon>
        <taxon>Entelegynae</taxon>
        <taxon>Eresoidea</taxon>
        <taxon>Eresidae</taxon>
        <taxon>Stegodyphus</taxon>
    </lineage>
</organism>
<feature type="domain" description="Tubuliform egg casing silk strands structural" evidence="3">
    <location>
        <begin position="3236"/>
        <end position="3377"/>
    </location>
</feature>
<sequence>MDWLTRYAFLFVLILSQRNSAFGGSISSEEISSRPNSAQTFATSFVNYIVASGVFPEQEEEDMKEFIETLSMAVTSLTNNKWASRAKIEALSMAFASAMAELIVIEDDDGENVSTDVKVKVISDGLGQAFKETTGSVNEGFIEEIQELLGMFAHAVVSGINEADSTAAYLPSEPEHNAKLAKAFEFASGTGAASTDKETTSQQVTSASSSFIEQLYNALINDSGFQSAFSGTVSTNIINAFATAIAGSVASASEFSSVGYSSLVKAYLQALSSEKDGATIEDYARAIATATSNVLEQNGIFSEGVASGHITAAVNAITSGISSTHITESAVTTTSVGSQTTVSSDAGTSSGVGHIPAYTAPAGTPAVAINFARQIYISLLADPSFSSVFQAPISLDRVKIYLAALAKFIVAIPRYSIVSADELVNGYLGTIIGIPPGSASSIYAQAIARITADTFYKNGLLSLDTVNAESGIIQNAVQNALRSAALESSAITSGTEQTSADQKPISEHTIDDHPYIAPEGTPAVSVAFAKRIYLALATDKRFVAAFTEPLSLTRARIYLSALAKSLCALPRYNTISDEELVEGYIEAISAVQTAPNPELYAQEIATVTALIFYENNLLTWQALTAGSAALQGAIQSALNAAAEEDTLAFSATVAQTSTTQISSESQTSAVSDSTTLTAYNPPVGSTPVARNFGRLIYNSLLADEKFSSVFGIGNSFVNIRLFLTTLATSICSFPQFSSVTVSELVGKYIQAITPIPQGSDIHQYAQAIAQATAEIMSSRKLLSLQGVTALSSSLESAISSALESSSKSTSVTQKSSSEIITTATAESGETTEITFSSFVKQSGIASKFASSLYNSLLSNELFQAIFSHIQNTEHLDSYGKALIKNVFSLGNINVSELSDNLLKAFQTIPLGSSLSQYAQVIVNTVAEAFIKHEVLIPGNEESLAASTLNVLISGLREQSEEEAAQVSISKATAAIPVVAKVETAERPYSAPPGSDPSVSSFGRKIYDTLLNDPTFSIVFGADISTENVEAYLNEIVESILGSPEFQSLNPEELLRAYLKSLANIADNASIYDYAQLLAEVTAEVLYAAHLLDDNYAEQASAATDAISKGLNKVRASSLTETTQTDTSDTDEESKQSALAVYRPYQPPQGFPEIAANFARELYNHLVSDEKFTTNFKNGVTLFAAKDYLSKFAVSIESSYPSITPDELNSAFRSALSALSETSDLYDLAALISNITSETLLKYHAISVDSYSSDTQTVLKASKEGLAQTISTVQQTLSETEQEVGYQAAVGTASFAADFGRQIYNALLSNTRFTDAFTGDITLLRIRPFFTVLAENIIAIPQFSSLTLNDLVDPYISAVLQISPGSPLRIYAQEIARLTVNILLSKNLLTSEAASLAGTSIQSAIAGTVQTSSRTRTETSTTTSALETAESESQLVLSGKDDIAARYIATAGAPEIVSEFAAQIYEAILGNPRFALAFDGEISLVRIRPFLTTLATRITSIPAFSSLLVSTLVNQYITGVLRINAGSPLTLYAKTIADITAELLYENNLLTQDSLASSISSIRTAATTSSTDQEAVTTTTEGSESSSQDQLNSDTEEIGYTARAGATILESALGEKFYRALISNAEFRQAFAGEILIERLRPFLNALARQIIAIPQFSSLQLDNLVGPYIEAVLSIRSGSPLSFYAERIAQTTARLLYSRNLLTLQLVDNLDNAIETAVSTAISEAQLSTTAGKLEKEEISSVTTEEKTGVTTQEDDQEREKEETQEAKEGFGYQAAAGTSVFAADFGRQIYEALLSNPKFAEAFTGAITILRIRPFFTVLAENIIAIPVFSSLTLNELVDPYISAVLRIERGSSLRAYAQEIAGLTVEILLSRNLLTAEAASLARTSVQSAISTALESTSTTTETSTTSAVATAESEGVVAAGAEEGVATGFVARAGAPAIVSELAEQIYVALLRNPAFSLAFGGEISLETFRSFLTTFATRITSIPAFSSLLVSTLVDQNVAAVLRISAGSPLTFYAKVIAEDTAQLLYENNLLTQHSLAAASSAVQTAATEATAEAEIITTTTEVAETSSAALATSETEAVGYTAGEGATALESAFGEKLYNALITNVGFRQAFSGEILILNIRPFLNSLATQIIAIPQFSSLQLDDLVRLYIEAVLSISAGSPLRLYAERIGQTTARLLYSRNLLTLQLVYSLDSAIETAVSTAISESALSRSADETAQVESSTVTVEQSTAITTQEEAQETEEEEAQEEAELEAEAAELETEQGLFEPSEIFEAPDGLTPSEVLFARTLYYNTLQSTAFQTTFSSGVSQETAIEVLTRIASSLSLVPDFRRVRAAKFAVAYRSALSSLPNEATLSSYAKILADVTTLVLAKYSLIQEGSETNQAALAVSALNTGIEKARADGIITAREETLKETETISTSTSALETGTATEESVSETEEDVGFQAAAGTSSYAAEFGREIYNVLLSNPRFTETFAGEITLLRIKPFFTVLAENIIAIPVFSSLTLNDLVDPYISAVLRIEPGSSLRAYAQEIAGLTVEILLSTNLLTAEAASLARISVQSAISTALESTSTTTGTSTISAVETAESESGLAAGEEEGVATGFVARAGAPAIVSELAEQLYVALLRNPAFSLAFGGEISLETFRTFLTTFATRITSIPAFSSLLASTLVDQNVAAVLRLSAGSPLTLYAKVIAEDTAQLLYENNLLTQQSLAESSSAIHTAATEATAEGKSITSTTEVVETYSTALATSETEVVGYTAGEGAAALESTFGEKLYNALITNVGFRQAFSGEILILNIRPFLNSLATQIIAIPQFSSLQLDDMLRLYIEAVLSISAGSPLRLYAERIAQTTARLLYSRNLLTLQLVYSLDSAIETAVSIAISESALSRSADETAQVESSTVTVEQSTAITTQEEAQETEEEEAQEEAELEAEAAELETEQGLFETSEIFEAPDGLTPSEVLFARTLYYNTLQSTAFQTTFSSGVSQETAREVLTRIASSLSLVPDFRRVRAAKFAVAYRSALSSLPNEATLSTYAKILADVTTLVLAKYSLIQEGRETNQAALAVSALNTGIENARADGIITAREETLKETDTISTSTSALETATATISLSLVPQFSRVRPVKFTVAYRTALSSLSDDGTLSGFAKVFADGTTLVLANYGLIEEGNEANLATLAVSALSSGIEKARAEGIFTEVSETESTAEETESISTTTSALETAAATEESVSETEEDVGFQAAAGTSSYAAEFGRQIYDALLSNPRFTETFAGEITLLRIRPFFTVLAENIIAIPVFSSLTLNDLVDPYISAVLRIERGSSLRAYAQEIAGLTVEILLSRNLLTAEAASLARTSVQRAISTALESTSTRTETSTTTAVETAESESGLAAGEEEGVATGFVARAGAPAIVSELAEQIYVALLRNPAFSLAFGGEISLETFRPFLTTFATRITSIPAFSSLLVSTLVDQNVAAVLRITAGSPVTLYAKVIAEDTAQLLYENNLLTQQSLAASSSAIQTAAKEATAVAETITTTTEVSETASAALATSESEAVGYTAAEGATAVESALGEKLYNALIRNAGFRLAFTGEILIQNIRPFLTALATQIIAIPQFSSLQLEDLVGLYIEAVLSVSAGSPLRLYAERIAQTTARLLFSRNLLTLQLVESLDSAIATAVSTAISEAEISATAEEEESAVVTTEEATGITTQEETLEEEEAEEEAELEAQAAELQAQAYVAPDGLTVSQILFARALYLNLLQDATFRSSFSAGVSEDAAREVFSRAAISLSLVPQFSRVRPVKFTVAYRTALSSLSDDGTLSGFAKVFADGTTLVLANYGLIEEGNEANLATLAVSALSSGIEKARAEGIFTEVSETESTAEETESISTTTSALETAAATEESVSETDENVGFQAAAGTTSYAAEFGRQIYDALLSNPRFTETFAGEITLLRIRPFFTVLAENIIAIPVFSSLTLNDLVDPYISAVLRIERGSSLRAYAQEIAGLTVEILLSRNLLTAEAASLARTSVQRAISTALESTSTRTETSTTTAVETAESESGLAAGEEEGVATGFVARAGAPAIVSELAEQIYVALLRNPAFSLAFGGEISLETFRPFLTTFATRITSIPAFSSLLVSTLVDQNVAAVLRITAGSPVTLYAKVIAEDTAQLLYENNLLTQQSLAASSSAIQTAAKEATAVAETITTTTEVSETASAALATSESEAVGYTAAEGATAVESALGEKLYNALIRNAGFRLAFTGEILIQNIRPFLTALATQIIAIPQFSSLQLEDLVGLYIEAVLSVSAGSPLRLYAERIAQTTARLLFSRNLLTLQLVESLDSAIATAVSTAISEAEISATAEEEESAVVTTEEATGITTQEETLEEEEAEEEAELEAQAAELQAQAYVAPDGLTVSQILFARALYLNLLQDATFRSSFSAGVSEDAAREVFSRAAISLSLVPQFSRVRPVKFTVAYRTALSSLSDDGTLSGFAKVFADGTTLVLANYGLIEEGNEANLATLAVSALSSGIEKARAEGIFTEVSETESTAEETESISTTTSALETAAATEESVSETEEDVGFKAAAGTSSYAAEFGRQMYDALLSNPRFTETFAGEITL</sequence>
<feature type="region of interest" description="Disordered" evidence="1">
    <location>
        <begin position="2897"/>
        <end position="2926"/>
    </location>
</feature>
<feature type="compositionally biased region" description="Acidic residues" evidence="1">
    <location>
        <begin position="2241"/>
        <end position="2253"/>
    </location>
</feature>
<feature type="non-terminal residue" evidence="5">
    <location>
        <position position="4599"/>
    </location>
</feature>
<name>A0A087U004_STEMI</name>
<dbReference type="PANTHER" id="PTHR34491">
    <property type="entry name" value="A-TYPE INCLUSION PROTEIN, PUTATIVE-RELATED"/>
    <property type="match status" value="1"/>
</dbReference>
<reference evidence="5 6" key="1">
    <citation type="submission" date="2013-11" db="EMBL/GenBank/DDBJ databases">
        <title>Genome sequencing of Stegodyphus mimosarum.</title>
        <authorList>
            <person name="Bechsgaard J."/>
        </authorList>
    </citation>
    <scope>NUCLEOTIDE SEQUENCE [LARGE SCALE GENOMIC DNA]</scope>
</reference>
<dbReference type="Pfam" id="PF12042">
    <property type="entry name" value="RP1-2"/>
    <property type="match status" value="4"/>
</dbReference>
<dbReference type="InterPro" id="IPR038243">
    <property type="entry name" value="Spidroin_N_sf"/>
</dbReference>
<dbReference type="Proteomes" id="UP000054359">
    <property type="component" value="Unassembled WGS sequence"/>
</dbReference>
<feature type="compositionally biased region" description="Acidic residues" evidence="1">
    <location>
        <begin position="2915"/>
        <end position="2926"/>
    </location>
</feature>
<feature type="compositionally biased region" description="Low complexity" evidence="1">
    <location>
        <begin position="1569"/>
        <end position="1586"/>
    </location>
</feature>
<dbReference type="STRING" id="407821.A0A087U004"/>
<evidence type="ECO:0000256" key="1">
    <source>
        <dbReference type="SAM" id="MobiDB-lite"/>
    </source>
</evidence>
<feature type="domain" description="Spidroin N-terminal" evidence="4">
    <location>
        <begin position="33"/>
        <end position="155"/>
    </location>
</feature>
<feature type="region of interest" description="Disordered" evidence="1">
    <location>
        <begin position="1569"/>
        <end position="1593"/>
    </location>
</feature>
<keyword evidence="2" id="KW-0732">Signal</keyword>
<feature type="region of interest" description="Disordered" evidence="1">
    <location>
        <begin position="2420"/>
        <end position="2444"/>
    </location>
</feature>
<dbReference type="OrthoDB" id="10489965at2759"/>
<proteinExistence type="predicted"/>
<feature type="region of interest" description="Disordered" evidence="1">
    <location>
        <begin position="3675"/>
        <end position="3701"/>
    </location>
</feature>
<dbReference type="Pfam" id="PF16763">
    <property type="entry name" value="Spidroin_N"/>
    <property type="match status" value="1"/>
</dbReference>
<feature type="domain" description="Tubuliform egg casing silk strands structural" evidence="3">
    <location>
        <begin position="843"/>
        <end position="980"/>
    </location>
</feature>
<feature type="chain" id="PRO_5001830081" evidence="2">
    <location>
        <begin position="24"/>
        <end position="4599"/>
    </location>
</feature>
<keyword evidence="6" id="KW-1185">Reference proteome</keyword>
<feature type="compositionally biased region" description="Low complexity" evidence="1">
    <location>
        <begin position="4348"/>
        <end position="4362"/>
    </location>
</feature>
<feature type="region of interest" description="Disordered" evidence="1">
    <location>
        <begin position="4341"/>
        <end position="4365"/>
    </location>
</feature>
<gene>
    <name evidence="5" type="ORF">X975_03452</name>
</gene>
<evidence type="ECO:0000313" key="6">
    <source>
        <dbReference type="Proteomes" id="UP000054359"/>
    </source>
</evidence>
<evidence type="ECO:0000259" key="4">
    <source>
        <dbReference type="Pfam" id="PF16763"/>
    </source>
</evidence>
<dbReference type="Gene3D" id="1.10.274.70">
    <property type="match status" value="1"/>
</dbReference>
<accession>A0A087U004</accession>
<feature type="compositionally biased region" description="Low complexity" evidence="1">
    <location>
        <begin position="3684"/>
        <end position="3698"/>
    </location>
</feature>
<feature type="domain" description="Tubuliform egg casing silk strands structural" evidence="3">
    <location>
        <begin position="199"/>
        <end position="347"/>
    </location>
</feature>
<dbReference type="InterPro" id="IPR043070">
    <property type="entry name" value="Spidroin_repeat"/>
</dbReference>
<feature type="region of interest" description="Disordered" evidence="1">
    <location>
        <begin position="2215"/>
        <end position="2253"/>
    </location>
</feature>
<feature type="compositionally biased region" description="Low complexity" evidence="1">
    <location>
        <begin position="2905"/>
        <end position="2914"/>
    </location>
</feature>
<dbReference type="Gene3D" id="1.10.274.60">
    <property type="entry name" value="Spidroin, repetitive domain"/>
    <property type="match status" value="27"/>
</dbReference>
<dbReference type="PANTHER" id="PTHR34491:SF74">
    <property type="entry name" value="DUF4456 DOMAIN-CONTAINING PROTEIN"/>
    <property type="match status" value="1"/>
</dbReference>
<protein>
    <submittedName>
        <fullName evidence="5">Uncharacterized protein</fullName>
    </submittedName>
</protein>
<feature type="domain" description="Tubuliform egg casing silk strands structural" evidence="3">
    <location>
        <begin position="688"/>
        <end position="831"/>
    </location>
</feature>
<dbReference type="EMBL" id="KK117516">
    <property type="protein sequence ID" value="KFM70693.1"/>
    <property type="molecule type" value="Genomic_DNA"/>
</dbReference>
<feature type="signal peptide" evidence="2">
    <location>
        <begin position="1"/>
        <end position="23"/>
    </location>
</feature>
<evidence type="ECO:0000256" key="2">
    <source>
        <dbReference type="SAM" id="SignalP"/>
    </source>
</evidence>
<dbReference type="InterPro" id="IPR031913">
    <property type="entry name" value="Spidroin_N"/>
</dbReference>
<feature type="region of interest" description="Disordered" evidence="1">
    <location>
        <begin position="1736"/>
        <end position="1767"/>
    </location>
</feature>